<evidence type="ECO:0000313" key="1">
    <source>
        <dbReference type="EMBL" id="KAK8209019.1"/>
    </source>
</evidence>
<dbReference type="Proteomes" id="UP001320706">
    <property type="component" value="Unassembled WGS sequence"/>
</dbReference>
<comment type="caution">
    <text evidence="1">The sequence shown here is derived from an EMBL/GenBank/DDBJ whole genome shotgun (WGS) entry which is preliminary data.</text>
</comment>
<dbReference type="EMBL" id="JAMKPW020000018">
    <property type="protein sequence ID" value="KAK8209019.1"/>
    <property type="molecule type" value="Genomic_DNA"/>
</dbReference>
<evidence type="ECO:0000313" key="2">
    <source>
        <dbReference type="Proteomes" id="UP001320706"/>
    </source>
</evidence>
<accession>A0ACC3SDL6</accession>
<keyword evidence="2" id="KW-1185">Reference proteome</keyword>
<gene>
    <name evidence="1" type="ORF">M8818_003983</name>
</gene>
<sequence length="265" mass="30070">MNVSTASLASVNASSPALAHANAILQRLVAQQKQKNGGNSDEMKKEAPDMGLDEGVLNAFPLTAIDRQILAMKDEDFHCLEWKELREIISANRLEELKRRPSDLRRYLAWSKETKEKYGSITNFVVKERLHWQQLPSESSSEEPPRFEFRNPTPFADKDDFRILKNDWPYGLAPGITHICVWLKTPIATDPETGDVTAESRALIEDFVNKTFTAGLDETLGAGDRRDRVIWFKNWVALQSVRGVDHVHVLLKDASDILLDEWTKA</sequence>
<reference evidence="1" key="1">
    <citation type="submission" date="2024-02" db="EMBL/GenBank/DDBJ databases">
        <title>Metagenome Assembled Genome of Zalaria obscura JY119.</title>
        <authorList>
            <person name="Vighnesh L."/>
            <person name="Jagadeeshwari U."/>
            <person name="Venkata Ramana C."/>
            <person name="Sasikala C."/>
        </authorList>
    </citation>
    <scope>NUCLEOTIDE SEQUENCE</scope>
    <source>
        <strain evidence="1">JY119</strain>
    </source>
</reference>
<proteinExistence type="predicted"/>
<organism evidence="1 2">
    <name type="scientific">Zalaria obscura</name>
    <dbReference type="NCBI Taxonomy" id="2024903"/>
    <lineage>
        <taxon>Eukaryota</taxon>
        <taxon>Fungi</taxon>
        <taxon>Dikarya</taxon>
        <taxon>Ascomycota</taxon>
        <taxon>Pezizomycotina</taxon>
        <taxon>Dothideomycetes</taxon>
        <taxon>Dothideomycetidae</taxon>
        <taxon>Dothideales</taxon>
        <taxon>Zalariaceae</taxon>
        <taxon>Zalaria</taxon>
    </lineage>
</organism>
<name>A0ACC3SDL6_9PEZI</name>
<protein>
    <submittedName>
        <fullName evidence="1">Uncharacterized protein</fullName>
    </submittedName>
</protein>